<reference evidence="2 3" key="1">
    <citation type="submission" date="2024-05" db="EMBL/GenBank/DDBJ databases">
        <authorList>
            <person name="Wallberg A."/>
        </authorList>
    </citation>
    <scope>NUCLEOTIDE SEQUENCE [LARGE SCALE GENOMIC DNA]</scope>
</reference>
<dbReference type="EMBL" id="CAXKWB010053731">
    <property type="protein sequence ID" value="CAL4174733.1"/>
    <property type="molecule type" value="Genomic_DNA"/>
</dbReference>
<feature type="region of interest" description="Disordered" evidence="1">
    <location>
        <begin position="246"/>
        <end position="288"/>
    </location>
</feature>
<feature type="compositionally biased region" description="Acidic residues" evidence="1">
    <location>
        <begin position="253"/>
        <end position="277"/>
    </location>
</feature>
<evidence type="ECO:0000256" key="1">
    <source>
        <dbReference type="SAM" id="MobiDB-lite"/>
    </source>
</evidence>
<proteinExistence type="predicted"/>
<evidence type="ECO:0000313" key="3">
    <source>
        <dbReference type="Proteomes" id="UP001497623"/>
    </source>
</evidence>
<feature type="compositionally biased region" description="Polar residues" evidence="1">
    <location>
        <begin position="138"/>
        <end position="168"/>
    </location>
</feature>
<sequence length="390" mass="42857">MALNGILRRASSFLGIIPEDRNKITYEDGDIVFCKNNVCVHPPSRHRGEGTNIHHPGYLVIKCQEESSDGNKTLTLTWIPNDRLKRNHELISQLNMDGSSGRNSPYPISDAETISVSSLVLNDSTLTTSRKVSDDEQATLSTSGVSSLDTTSLNSQVKDKGSPNSDTTGSDREDPEIPNTDISPTDHRDEALAKETTTTEANMVGGQDDEGLGEDIRESKLNNLNIENLDGEESVVKDDNQQYALAEPHTFHEDDDDDEVNIDEEEDDDGRGEEETYPLEGPIMGPAVSFTNKSAAKSRSIRYKSSSESSCEDQQLDETHHISPQRAPLYFQTNNGDSAWFERSAESMAYCANLAFPETSLGSTLCHTPVDGGSSPVRRQHNCGIFNNDL</sequence>
<dbReference type="AlphaFoldDB" id="A0AAV2S8R2"/>
<accession>A0AAV2S8R2</accession>
<organism evidence="2 3">
    <name type="scientific">Meganyctiphanes norvegica</name>
    <name type="common">Northern krill</name>
    <name type="synonym">Thysanopoda norvegica</name>
    <dbReference type="NCBI Taxonomy" id="48144"/>
    <lineage>
        <taxon>Eukaryota</taxon>
        <taxon>Metazoa</taxon>
        <taxon>Ecdysozoa</taxon>
        <taxon>Arthropoda</taxon>
        <taxon>Crustacea</taxon>
        <taxon>Multicrustacea</taxon>
        <taxon>Malacostraca</taxon>
        <taxon>Eumalacostraca</taxon>
        <taxon>Eucarida</taxon>
        <taxon>Euphausiacea</taxon>
        <taxon>Euphausiidae</taxon>
        <taxon>Meganyctiphanes</taxon>
    </lineage>
</organism>
<gene>
    <name evidence="2" type="ORF">MNOR_LOCUS34566</name>
</gene>
<evidence type="ECO:0008006" key="4">
    <source>
        <dbReference type="Google" id="ProtNLM"/>
    </source>
</evidence>
<name>A0AAV2S8R2_MEGNR</name>
<evidence type="ECO:0000313" key="2">
    <source>
        <dbReference type="EMBL" id="CAL4174733.1"/>
    </source>
</evidence>
<dbReference type="Gene3D" id="2.30.29.230">
    <property type="match status" value="1"/>
</dbReference>
<dbReference type="Proteomes" id="UP001497623">
    <property type="component" value="Unassembled WGS sequence"/>
</dbReference>
<feature type="region of interest" description="Disordered" evidence="1">
    <location>
        <begin position="130"/>
        <end position="188"/>
    </location>
</feature>
<feature type="non-terminal residue" evidence="2">
    <location>
        <position position="390"/>
    </location>
</feature>
<protein>
    <recommendedName>
        <fullName evidence="4">TBC1 domain family member 16</fullName>
    </recommendedName>
</protein>
<keyword evidence="3" id="KW-1185">Reference proteome</keyword>
<comment type="caution">
    <text evidence="2">The sequence shown here is derived from an EMBL/GenBank/DDBJ whole genome shotgun (WGS) entry which is preliminary data.</text>
</comment>